<evidence type="ECO:0000313" key="2">
    <source>
        <dbReference type="Proteomes" id="UP000235116"/>
    </source>
</evidence>
<keyword evidence="2" id="KW-1185">Reference proteome</keyword>
<proteinExistence type="predicted"/>
<dbReference type="Proteomes" id="UP000235116">
    <property type="component" value="Chromosome"/>
</dbReference>
<name>A0A2K9LLR3_9GAMM</name>
<sequence>MAAVSSWANAEIVHSKGLAEIRINGASASSQELAQAEFVAKENSVQRFLAEFRPAAAQVYANCGLTQKNIDEVVIDTRTRPPKTRQGLVQVKMRTSIDQVKLDLHLNSCVKPTSQRIAIVLVAREQADTQSHDTYKAFFGQLDKSLGAVFVAKGFSVDSKQDMEIFSGGIYRQERLVRQYEHSGQVNWEPARIAGFITNVDLLVIGYFDIGRSNSVSTNNLTEVAVSGTAEMFDMVENVVVASTPKIQLNAEARNEREAINEAVQLVVEEVGIQLTDKLNAYSLRAGK</sequence>
<organism evidence="1 2">
    <name type="scientific">Ketobacter alkanivorans</name>
    <dbReference type="NCBI Taxonomy" id="1917421"/>
    <lineage>
        <taxon>Bacteria</taxon>
        <taxon>Pseudomonadati</taxon>
        <taxon>Pseudomonadota</taxon>
        <taxon>Gammaproteobacteria</taxon>
        <taxon>Pseudomonadales</taxon>
        <taxon>Ketobacteraceae</taxon>
        <taxon>Ketobacter</taxon>
    </lineage>
</organism>
<dbReference type="KEGG" id="kak:Kalk_12340"/>
<dbReference type="AlphaFoldDB" id="A0A2K9LLR3"/>
<gene>
    <name evidence="1" type="ORF">Kalk_12340</name>
</gene>
<dbReference type="EMBL" id="CP022684">
    <property type="protein sequence ID" value="AUM13167.1"/>
    <property type="molecule type" value="Genomic_DNA"/>
</dbReference>
<dbReference type="RefSeq" id="WP_101894545.1">
    <property type="nucleotide sequence ID" value="NZ_CP022684.1"/>
</dbReference>
<reference evidence="2" key="1">
    <citation type="submission" date="2017-08" db="EMBL/GenBank/DDBJ databases">
        <title>Direct submision.</title>
        <authorList>
            <person name="Kim S.-J."/>
            <person name="Rhee S.-K."/>
        </authorList>
    </citation>
    <scope>NUCLEOTIDE SEQUENCE [LARGE SCALE GENOMIC DNA]</scope>
    <source>
        <strain evidence="2">GI5</strain>
    </source>
</reference>
<accession>A0A2K9LLR3</accession>
<protein>
    <submittedName>
        <fullName evidence="1">Uncharacterized protein</fullName>
    </submittedName>
</protein>
<evidence type="ECO:0000313" key="1">
    <source>
        <dbReference type="EMBL" id="AUM13167.1"/>
    </source>
</evidence>